<evidence type="ECO:0000313" key="3">
    <source>
        <dbReference type="Proteomes" id="UP001593833"/>
    </source>
</evidence>
<feature type="compositionally biased region" description="Polar residues" evidence="1">
    <location>
        <begin position="276"/>
        <end position="285"/>
    </location>
</feature>
<name>A0ABV6YIQ2_UNCEI</name>
<gene>
    <name evidence="2" type="ORF">ACFL6M_01365</name>
</gene>
<dbReference type="Proteomes" id="UP001593833">
    <property type="component" value="Unassembled WGS sequence"/>
</dbReference>
<reference evidence="2 3" key="1">
    <citation type="submission" date="2024-09" db="EMBL/GenBank/DDBJ databases">
        <authorList>
            <person name="D'Angelo T."/>
        </authorList>
    </citation>
    <scope>NUCLEOTIDE SEQUENCE [LARGE SCALE GENOMIC DNA]</scope>
    <source>
        <strain evidence="2">SAG AM-320-E07</strain>
    </source>
</reference>
<evidence type="ECO:0000256" key="1">
    <source>
        <dbReference type="SAM" id="MobiDB-lite"/>
    </source>
</evidence>
<organism evidence="2 3">
    <name type="scientific">Eiseniibacteriota bacterium</name>
    <dbReference type="NCBI Taxonomy" id="2212470"/>
    <lineage>
        <taxon>Bacteria</taxon>
        <taxon>Candidatus Eiseniibacteriota</taxon>
    </lineage>
</organism>
<accession>A0ABV6YIQ2</accession>
<comment type="caution">
    <text evidence="2">The sequence shown here is derived from an EMBL/GenBank/DDBJ whole genome shotgun (WGS) entry which is preliminary data.</text>
</comment>
<proteinExistence type="predicted"/>
<sequence>MGIFLFLVIFVAVIAFAVLRSREADRTWQVAATKLQLQFLPGGLFSSPKLTGNHNGCSVLVETFSRDGSKNRTTYTRYRIGYARSLGLGLRLTRQGVFAQIGKFFGAEDIEIGDQDFDKAVVVKGTDPSRVTEFLTPARRVRAARFLDSYQGATIYDDRIQWERRGVERDPQQIAHVIDRMTRLANHMVEDRADNAAIDSAMEARQEGRLGEALDHLAGIEDQHETDARDVDVLKGEILYASGEPEKAAELLKKVSEQEPEDQEVQAFAVLASQGATEQVAQQTDESIEGPGGTTEDDGGIDISTMCETLFDPKNTSPRTTELFEKNYRDRFVRWSGILKSFRSYTYDAVFSDSTGTRAVFEIHTMEEGGYGGRAVQVVVQLPAEAEKVLKSQLNSTLAFEGTLVSCDAFMRNLFVGDGKICGEL</sequence>
<dbReference type="EMBL" id="JBHPKH010000007">
    <property type="protein sequence ID" value="MFC1572223.1"/>
    <property type="molecule type" value="Genomic_DNA"/>
</dbReference>
<dbReference type="SUPFAM" id="SSF48452">
    <property type="entry name" value="TPR-like"/>
    <property type="match status" value="1"/>
</dbReference>
<protein>
    <submittedName>
        <fullName evidence="2">Tetratricopeptide repeat protein</fullName>
    </submittedName>
</protein>
<feature type="region of interest" description="Disordered" evidence="1">
    <location>
        <begin position="276"/>
        <end position="299"/>
    </location>
</feature>
<keyword evidence="3" id="KW-1185">Reference proteome</keyword>
<dbReference type="Pfam" id="PF14559">
    <property type="entry name" value="TPR_19"/>
    <property type="match status" value="1"/>
</dbReference>
<dbReference type="InterPro" id="IPR011990">
    <property type="entry name" value="TPR-like_helical_dom_sf"/>
</dbReference>
<evidence type="ECO:0000313" key="2">
    <source>
        <dbReference type="EMBL" id="MFC1572223.1"/>
    </source>
</evidence>
<dbReference type="Gene3D" id="1.25.40.10">
    <property type="entry name" value="Tetratricopeptide repeat domain"/>
    <property type="match status" value="1"/>
</dbReference>